<dbReference type="Pfam" id="PF01899">
    <property type="entry name" value="MNHE"/>
    <property type="match status" value="1"/>
</dbReference>
<dbReference type="STRING" id="1129374.AJE_02301"/>
<dbReference type="EMBL" id="AHTH01000005">
    <property type="protein sequence ID" value="EHR42071.1"/>
    <property type="molecule type" value="Genomic_DNA"/>
</dbReference>
<organism evidence="2 3">
    <name type="scientific">Alishewanella jeotgali KCTC 22429</name>
    <dbReference type="NCBI Taxonomy" id="1129374"/>
    <lineage>
        <taxon>Bacteria</taxon>
        <taxon>Pseudomonadati</taxon>
        <taxon>Pseudomonadota</taxon>
        <taxon>Gammaproteobacteria</taxon>
        <taxon>Alteromonadales</taxon>
        <taxon>Alteromonadaceae</taxon>
        <taxon>Alishewanella</taxon>
    </lineage>
</organism>
<evidence type="ECO:0000313" key="2">
    <source>
        <dbReference type="EMBL" id="EHR42071.1"/>
    </source>
</evidence>
<comment type="caution">
    <text evidence="2">The sequence shown here is derived from an EMBL/GenBank/DDBJ whole genome shotgun (WGS) entry which is preliminary data.</text>
</comment>
<accession>H3ZAV7</accession>
<sequence length="150" mass="16795">MVAAACWAVLTANSGWGFFACVLPILLLWQWYSPLVLPAVRWRYFLPLLGLFLRQLVMGGLDVAGRALMPQRFDRSGFAEFQTRLSSAQAQMLFASLISLLPGTCTVSLQPAGRLQLHLLDTEANWQQEVLALEQQLALLFAESDKQERV</sequence>
<dbReference type="InterPro" id="IPR002758">
    <property type="entry name" value="Cation_antiport_E"/>
</dbReference>
<dbReference type="Proteomes" id="UP000012046">
    <property type="component" value="Unassembled WGS sequence"/>
</dbReference>
<keyword evidence="3" id="KW-1185">Reference proteome</keyword>
<keyword evidence="1" id="KW-0812">Transmembrane</keyword>
<reference evidence="2 3" key="1">
    <citation type="journal article" date="2012" name="J. Bacteriol.">
        <title>Genome Sequence of Extracellular-Protease-Producing Alishewanella jeotgali Isolated from Traditional Korean Fermented Seafood.</title>
        <authorList>
            <person name="Jung J."/>
            <person name="Chun J."/>
            <person name="Park W."/>
        </authorList>
    </citation>
    <scope>NUCLEOTIDE SEQUENCE [LARGE SCALE GENOMIC DNA]</scope>
    <source>
        <strain evidence="2 3">KCTC 22429</strain>
    </source>
</reference>
<gene>
    <name evidence="2" type="ORF">AJE_02301</name>
</gene>
<keyword evidence="1" id="KW-1133">Transmembrane helix</keyword>
<evidence type="ECO:0000313" key="3">
    <source>
        <dbReference type="Proteomes" id="UP000012046"/>
    </source>
</evidence>
<proteinExistence type="predicted"/>
<keyword evidence="1" id="KW-0472">Membrane</keyword>
<feature type="transmembrane region" description="Helical" evidence="1">
    <location>
        <begin position="44"/>
        <end position="65"/>
    </location>
</feature>
<evidence type="ECO:0000256" key="1">
    <source>
        <dbReference type="SAM" id="Phobius"/>
    </source>
</evidence>
<name>H3ZAV7_9ALTE</name>
<dbReference type="eggNOG" id="COG1863">
    <property type="taxonomic scope" value="Bacteria"/>
</dbReference>
<dbReference type="GO" id="GO:0008324">
    <property type="term" value="F:monoatomic cation transmembrane transporter activity"/>
    <property type="evidence" value="ECO:0007669"/>
    <property type="project" value="InterPro"/>
</dbReference>
<dbReference type="AlphaFoldDB" id="H3ZAV7"/>
<dbReference type="GO" id="GO:0016020">
    <property type="term" value="C:membrane"/>
    <property type="evidence" value="ECO:0007669"/>
    <property type="project" value="InterPro"/>
</dbReference>
<dbReference type="PATRIC" id="fig|1129374.4.peg.464"/>
<protein>
    <submittedName>
        <fullName evidence="2">Cation antiporter</fullName>
    </submittedName>
</protein>